<dbReference type="GO" id="GO:0005524">
    <property type="term" value="F:ATP binding"/>
    <property type="evidence" value="ECO:0007669"/>
    <property type="project" value="UniProtKB-KW"/>
</dbReference>
<dbReference type="EMBL" id="AEAI01000775">
    <property type="protein sequence ID" value="EGH43717.1"/>
    <property type="molecule type" value="Genomic_DNA"/>
</dbReference>
<dbReference type="InterPro" id="IPR003594">
    <property type="entry name" value="HATPase_dom"/>
</dbReference>
<dbReference type="SUPFAM" id="SSF55874">
    <property type="entry name" value="ATPase domain of HSP90 chaperone/DNA topoisomerase II/histidine kinase"/>
    <property type="match status" value="1"/>
</dbReference>
<keyword evidence="3" id="KW-1185">Reference proteome</keyword>
<keyword evidence="2" id="KW-0067">ATP-binding</keyword>
<dbReference type="InterPro" id="IPR036890">
    <property type="entry name" value="HATPase_C_sf"/>
</dbReference>
<dbReference type="AlphaFoldDB" id="F3G9G7"/>
<dbReference type="PATRIC" id="fig|629263.4.peg.2532"/>
<accession>F3G9G7</accession>
<proteinExistence type="predicted"/>
<protein>
    <submittedName>
        <fullName evidence="2">Response regulator receiver:ATP-binding region, ATPase-like:stage II sporulation E</fullName>
    </submittedName>
</protein>
<dbReference type="HOGENOM" id="CLU_2131371_0_0_6"/>
<evidence type="ECO:0000313" key="3">
    <source>
        <dbReference type="Proteomes" id="UP000004986"/>
    </source>
</evidence>
<dbReference type="Pfam" id="PF13581">
    <property type="entry name" value="HATPase_c_2"/>
    <property type="match status" value="1"/>
</dbReference>
<gene>
    <name evidence="2" type="ORF">PSYPI_15533</name>
</gene>
<keyword evidence="2" id="KW-0547">Nucleotide-binding</keyword>
<evidence type="ECO:0000313" key="2">
    <source>
        <dbReference type="EMBL" id="EGH43717.1"/>
    </source>
</evidence>
<comment type="caution">
    <text evidence="2">The sequence shown here is derived from an EMBL/GenBank/DDBJ whole genome shotgun (WGS) entry which is preliminary data.</text>
</comment>
<dbReference type="BioCyc" id="PSYR629263:G11X0-2921-MONOMER"/>
<sequence length="113" mass="12573">MEHGVLGLDSALKHDAAGFALYYQQRAERLDRLQSGFIRMTLQVETVAQGGRLTLGVEDSGQGFDVEKTRTLTPASNELYGRGLHLVCELSREARWSRDGRTVCVEFSWEGVA</sequence>
<dbReference type="CDD" id="cd16936">
    <property type="entry name" value="HATPase_RsbW-like"/>
    <property type="match status" value="1"/>
</dbReference>
<evidence type="ECO:0000259" key="1">
    <source>
        <dbReference type="Pfam" id="PF13581"/>
    </source>
</evidence>
<dbReference type="Gene3D" id="3.30.565.10">
    <property type="entry name" value="Histidine kinase-like ATPase, C-terminal domain"/>
    <property type="match status" value="1"/>
</dbReference>
<reference evidence="2 3" key="1">
    <citation type="journal article" date="2011" name="PLoS Pathog.">
        <title>Dynamic evolution of pathogenicity revealed by sequencing and comparative genomics of 19 Pseudomonas syringae isolates.</title>
        <authorList>
            <person name="Baltrus D.A."/>
            <person name="Nishimura M.T."/>
            <person name="Romanchuk A."/>
            <person name="Chang J.H."/>
            <person name="Mukhtar M.S."/>
            <person name="Cherkis K."/>
            <person name="Roach J."/>
            <person name="Grant S.R."/>
            <person name="Jones C.D."/>
            <person name="Dangl J.L."/>
        </authorList>
    </citation>
    <scope>NUCLEOTIDE SEQUENCE [LARGE SCALE GENOMIC DNA]</scope>
    <source>
        <strain evidence="2 3">1704B</strain>
    </source>
</reference>
<name>F3G9G7_PSESJ</name>
<feature type="domain" description="Histidine kinase/HSP90-like ATPase" evidence="1">
    <location>
        <begin position="44"/>
        <end position="109"/>
    </location>
</feature>
<organism evidence="2 3">
    <name type="scientific">Pseudomonas syringae pv. pisi str. 1704B</name>
    <dbReference type="NCBI Taxonomy" id="629263"/>
    <lineage>
        <taxon>Bacteria</taxon>
        <taxon>Pseudomonadati</taxon>
        <taxon>Pseudomonadota</taxon>
        <taxon>Gammaproteobacteria</taxon>
        <taxon>Pseudomonadales</taxon>
        <taxon>Pseudomonadaceae</taxon>
        <taxon>Pseudomonas</taxon>
        <taxon>Pseudomonas syringae</taxon>
    </lineage>
</organism>
<dbReference type="Proteomes" id="UP000004986">
    <property type="component" value="Unassembled WGS sequence"/>
</dbReference>